<evidence type="ECO:0000313" key="1">
    <source>
        <dbReference type="EMBL" id="CAH2404626.1"/>
    </source>
</evidence>
<accession>A0ABN8K585</accession>
<organism evidence="1 2">
    <name type="scientific">Mesorhizobium escarrei</name>
    <dbReference type="NCBI Taxonomy" id="666018"/>
    <lineage>
        <taxon>Bacteria</taxon>
        <taxon>Pseudomonadati</taxon>
        <taxon>Pseudomonadota</taxon>
        <taxon>Alphaproteobacteria</taxon>
        <taxon>Hyphomicrobiales</taxon>
        <taxon>Phyllobacteriaceae</taxon>
        <taxon>Mesorhizobium</taxon>
    </lineage>
</organism>
<dbReference type="Proteomes" id="UP001153050">
    <property type="component" value="Unassembled WGS sequence"/>
</dbReference>
<evidence type="ECO:0000313" key="2">
    <source>
        <dbReference type="Proteomes" id="UP001153050"/>
    </source>
</evidence>
<sequence length="199" mass="21337">MNVARTKFAAFQIAELVEHEQRMIAGAGKVLIVGGTFLIGLTLESMSSTMALADAGRAPGQSIALTDQPVRRGSGRRQGTRCRCSCNGVAADNPSHRRVTSQAVGVVHVLVATQATEDGLAKQSCHLVLAALAGARIDELVANHVRQSERVIELTVGKGRTTVFGRVHDTRSSRSEVPLPGRWIRSDRNSLRGIAITRH</sequence>
<comment type="caution">
    <text evidence="1">The sequence shown here is derived from an EMBL/GenBank/DDBJ whole genome shotgun (WGS) entry which is preliminary data.</text>
</comment>
<dbReference type="EMBL" id="CAKXZT010000140">
    <property type="protein sequence ID" value="CAH2404626.1"/>
    <property type="molecule type" value="Genomic_DNA"/>
</dbReference>
<proteinExistence type="predicted"/>
<name>A0ABN8K585_9HYPH</name>
<gene>
    <name evidence="1" type="ORF">MES5069_440004</name>
</gene>
<keyword evidence="2" id="KW-1185">Reference proteome</keyword>
<protein>
    <submittedName>
        <fullName evidence="1">Uncharacterized protein</fullName>
    </submittedName>
</protein>
<reference evidence="1 2" key="1">
    <citation type="submission" date="2022-03" db="EMBL/GenBank/DDBJ databases">
        <authorList>
            <person name="Brunel B."/>
        </authorList>
    </citation>
    <scope>NUCLEOTIDE SEQUENCE [LARGE SCALE GENOMIC DNA]</scope>
    <source>
        <strain evidence="1">STM5069sample</strain>
    </source>
</reference>